<proteinExistence type="predicted"/>
<dbReference type="PATRIC" id="fig|1263870.3.peg.3464"/>
<name>M5U1I0_9BACT</name>
<dbReference type="EMBL" id="ANOH01000220">
    <property type="protein sequence ID" value="EMI55312.1"/>
    <property type="molecule type" value="Genomic_DNA"/>
</dbReference>
<evidence type="ECO:0000313" key="1">
    <source>
        <dbReference type="EMBL" id="EMI55312.1"/>
    </source>
</evidence>
<protein>
    <submittedName>
        <fullName evidence="1">Uncharacterized protein</fullName>
    </submittedName>
</protein>
<evidence type="ECO:0000313" key="2">
    <source>
        <dbReference type="Proteomes" id="UP000011885"/>
    </source>
</evidence>
<accession>M5U1I0</accession>
<comment type="caution">
    <text evidence="1">The sequence shown here is derived from an EMBL/GenBank/DDBJ whole genome shotgun (WGS) entry which is preliminary data.</text>
</comment>
<gene>
    <name evidence="1" type="ORF">RSSM_03259</name>
</gene>
<organism evidence="1 2">
    <name type="scientific">Rhodopirellula sallentina SM41</name>
    <dbReference type="NCBI Taxonomy" id="1263870"/>
    <lineage>
        <taxon>Bacteria</taxon>
        <taxon>Pseudomonadati</taxon>
        <taxon>Planctomycetota</taxon>
        <taxon>Planctomycetia</taxon>
        <taxon>Pirellulales</taxon>
        <taxon>Pirellulaceae</taxon>
        <taxon>Rhodopirellula</taxon>
    </lineage>
</organism>
<reference evidence="1 2" key="1">
    <citation type="journal article" date="2013" name="Mar. Genomics">
        <title>Expression of sulfatases in Rhodopirellula baltica and the diversity of sulfatases in the genus Rhodopirellula.</title>
        <authorList>
            <person name="Wegner C.E."/>
            <person name="Richter-Heitmann T."/>
            <person name="Klindworth A."/>
            <person name="Klockow C."/>
            <person name="Richter M."/>
            <person name="Achstetter T."/>
            <person name="Glockner F.O."/>
            <person name="Harder J."/>
        </authorList>
    </citation>
    <scope>NUCLEOTIDE SEQUENCE [LARGE SCALE GENOMIC DNA]</scope>
    <source>
        <strain evidence="1 2">SM41</strain>
    </source>
</reference>
<dbReference type="Proteomes" id="UP000011885">
    <property type="component" value="Unassembled WGS sequence"/>
</dbReference>
<dbReference type="AlphaFoldDB" id="M5U1I0"/>
<sequence length="42" mass="4100">MTIGRLCGDSQCRAGRNGGSEKGKFAGCPAGNGRSGFGIPGA</sequence>
<keyword evidence="2" id="KW-1185">Reference proteome</keyword>